<dbReference type="Proteomes" id="UP001056708">
    <property type="component" value="Chromosome"/>
</dbReference>
<evidence type="ECO:0000256" key="3">
    <source>
        <dbReference type="ARBA" id="ARBA00022553"/>
    </source>
</evidence>
<protein>
    <recommendedName>
        <fullName evidence="2">histidine kinase</fullName>
        <ecNumber evidence="2">2.7.13.3</ecNumber>
    </recommendedName>
</protein>
<evidence type="ECO:0000259" key="6">
    <source>
        <dbReference type="PROSITE" id="PS50110"/>
    </source>
</evidence>
<dbReference type="SMART" id="SM00388">
    <property type="entry name" value="HisKA"/>
    <property type="match status" value="1"/>
</dbReference>
<dbReference type="EC" id="2.7.13.3" evidence="2"/>
<dbReference type="InterPro" id="IPR011006">
    <property type="entry name" value="CheY-like_superfamily"/>
</dbReference>
<dbReference type="SUPFAM" id="SSF52172">
    <property type="entry name" value="CheY-like"/>
    <property type="match status" value="1"/>
</dbReference>
<dbReference type="EMBL" id="CP098611">
    <property type="protein sequence ID" value="USR91980.1"/>
    <property type="molecule type" value="Genomic_DNA"/>
</dbReference>
<comment type="catalytic activity">
    <reaction evidence="1">
        <text>ATP + protein L-histidine = ADP + protein N-phospho-L-histidine.</text>
        <dbReference type="EC" id="2.7.13.3"/>
    </reaction>
</comment>
<dbReference type="Gene3D" id="3.40.50.2300">
    <property type="match status" value="1"/>
</dbReference>
<dbReference type="PANTHER" id="PTHR43547:SF2">
    <property type="entry name" value="HYBRID SIGNAL TRANSDUCTION HISTIDINE KINASE C"/>
    <property type="match status" value="1"/>
</dbReference>
<evidence type="ECO:0000313" key="8">
    <source>
        <dbReference type="Proteomes" id="UP001056708"/>
    </source>
</evidence>
<dbReference type="SUPFAM" id="SSF47384">
    <property type="entry name" value="Homodimeric domain of signal transducing histidine kinase"/>
    <property type="match status" value="1"/>
</dbReference>
<dbReference type="InterPro" id="IPR001789">
    <property type="entry name" value="Sig_transdc_resp-reg_receiver"/>
</dbReference>
<evidence type="ECO:0000256" key="4">
    <source>
        <dbReference type="ARBA" id="ARBA00023012"/>
    </source>
</evidence>
<sequence length="226" mass="26018">MKKILVIEDEQVLQKNIMKILRLEGFEVMGASDGETGVVCARQESPDLIVCDVMMPEMDGYQVLQTLQADVETALIPFIFLTAKTERSDMRQGFELGADDYLVKPFDADELLRAIEARFKKQDIMVTRLSTLSQELSQLQEFVDAKDGLMTNLNQELRRPMSNIKMALTMLQAQRTPEAQERYISILEEEFSREISLLNQVEEMQKLLTPENVTLLRQFHLLQNKN</sequence>
<feature type="modified residue" description="4-aspartylphosphate" evidence="5">
    <location>
        <position position="52"/>
    </location>
</feature>
<evidence type="ECO:0000256" key="5">
    <source>
        <dbReference type="PROSITE-ProRule" id="PRU00169"/>
    </source>
</evidence>
<proteinExistence type="predicted"/>
<dbReference type="InterPro" id="IPR003661">
    <property type="entry name" value="HisK_dim/P_dom"/>
</dbReference>
<dbReference type="CDD" id="cd00082">
    <property type="entry name" value="HisKA"/>
    <property type="match status" value="1"/>
</dbReference>
<dbReference type="PANTHER" id="PTHR43547">
    <property type="entry name" value="TWO-COMPONENT HISTIDINE KINASE"/>
    <property type="match status" value="1"/>
</dbReference>
<evidence type="ECO:0000256" key="2">
    <source>
        <dbReference type="ARBA" id="ARBA00012438"/>
    </source>
</evidence>
<dbReference type="Gene3D" id="1.10.287.130">
    <property type="match status" value="1"/>
</dbReference>
<keyword evidence="3 5" id="KW-0597">Phosphoprotein</keyword>
<organism evidence="7 8">
    <name type="scientific">Phormidium yuhuli AB48</name>
    <dbReference type="NCBI Taxonomy" id="2940671"/>
    <lineage>
        <taxon>Bacteria</taxon>
        <taxon>Bacillati</taxon>
        <taxon>Cyanobacteriota</taxon>
        <taxon>Cyanophyceae</taxon>
        <taxon>Oscillatoriophycideae</taxon>
        <taxon>Oscillatoriales</taxon>
        <taxon>Oscillatoriaceae</taxon>
        <taxon>Phormidium</taxon>
        <taxon>Phormidium yuhuli</taxon>
    </lineage>
</organism>
<keyword evidence="8" id="KW-1185">Reference proteome</keyword>
<evidence type="ECO:0000256" key="1">
    <source>
        <dbReference type="ARBA" id="ARBA00000085"/>
    </source>
</evidence>
<dbReference type="Pfam" id="PF00072">
    <property type="entry name" value="Response_reg"/>
    <property type="match status" value="1"/>
</dbReference>
<dbReference type="Pfam" id="PF00512">
    <property type="entry name" value="HisKA"/>
    <property type="match status" value="1"/>
</dbReference>
<keyword evidence="4" id="KW-0902">Two-component regulatory system</keyword>
<dbReference type="CDD" id="cd17574">
    <property type="entry name" value="REC_OmpR"/>
    <property type="match status" value="1"/>
</dbReference>
<evidence type="ECO:0000313" key="7">
    <source>
        <dbReference type="EMBL" id="USR91980.1"/>
    </source>
</evidence>
<gene>
    <name evidence="7" type="ORF">NEA10_04445</name>
</gene>
<feature type="domain" description="Response regulatory" evidence="6">
    <location>
        <begin position="3"/>
        <end position="119"/>
    </location>
</feature>
<reference evidence="7" key="1">
    <citation type="submission" date="2022-06" db="EMBL/GenBank/DDBJ databases">
        <title>Genome sequence of Phormidium yuhuli AB48 isolated from an industrial photobioreactor environment.</title>
        <authorList>
            <person name="Qiu Y."/>
            <person name="Noonan A.J.C."/>
            <person name="Dofher K."/>
            <person name="Koch M."/>
            <person name="Kieft B."/>
            <person name="Lin X."/>
            <person name="Ziels R.M."/>
            <person name="Hallam S.J."/>
        </authorList>
    </citation>
    <scope>NUCLEOTIDE SEQUENCE</scope>
    <source>
        <strain evidence="7">AB48</strain>
    </source>
</reference>
<accession>A0ABY5ARY8</accession>
<dbReference type="InterPro" id="IPR036097">
    <property type="entry name" value="HisK_dim/P_sf"/>
</dbReference>
<name>A0ABY5ARY8_9CYAN</name>
<dbReference type="PROSITE" id="PS50110">
    <property type="entry name" value="RESPONSE_REGULATORY"/>
    <property type="match status" value="1"/>
</dbReference>
<dbReference type="RefSeq" id="WP_252664059.1">
    <property type="nucleotide sequence ID" value="NZ_CP098611.1"/>
</dbReference>
<dbReference type="SMART" id="SM00448">
    <property type="entry name" value="REC"/>
    <property type="match status" value="1"/>
</dbReference>